<sequence length="323" mass="37057">MPRETWVPKDRLPWMHEQYPAYLKTQRSSRTAFMDKLLKEYLARWPHDEPSTDFLEEFRMKPNPMKNPKQRKKGQQSANTDSIDVDADMVRCSDKETRERAFARLDELLLKRLKEWYRNHGRVVSGSDKALAVGSTAAVTAVSKVLSLGTKKSAQSWQAYFSKYRSKLQPLVDQDWQSYRASLLKSEQTNAHWISFFQKWCKDRLAEEDASVKAEVEEYRSTYNEFEDPSESHEEKLRRYQQAQSKVARTLSAAGDALLLQSGWSSLIMTGGPQIKAGGGVTIIVSCAGEAEGKTFSEWLGDTRNAQLQKWFSDFLSAKYQGI</sequence>
<evidence type="ECO:0000313" key="2">
    <source>
        <dbReference type="EMBL" id="PPQ87290.1"/>
    </source>
</evidence>
<reference evidence="2 3" key="1">
    <citation type="journal article" date="2018" name="Evol. Lett.">
        <title>Horizontal gene cluster transfer increased hallucinogenic mushroom diversity.</title>
        <authorList>
            <person name="Reynolds H.T."/>
            <person name="Vijayakumar V."/>
            <person name="Gluck-Thaler E."/>
            <person name="Korotkin H.B."/>
            <person name="Matheny P.B."/>
            <person name="Slot J.C."/>
        </authorList>
    </citation>
    <scope>NUCLEOTIDE SEQUENCE [LARGE SCALE GENOMIC DNA]</scope>
    <source>
        <strain evidence="2 3">2629</strain>
    </source>
</reference>
<name>A0A409X986_9AGAR</name>
<protein>
    <submittedName>
        <fullName evidence="2">Uncharacterized protein</fullName>
    </submittedName>
</protein>
<dbReference type="EMBL" id="NHTK01004301">
    <property type="protein sequence ID" value="PPQ87290.1"/>
    <property type="molecule type" value="Genomic_DNA"/>
</dbReference>
<dbReference type="InParanoid" id="A0A409X986"/>
<dbReference type="Proteomes" id="UP000284842">
    <property type="component" value="Unassembled WGS sequence"/>
</dbReference>
<gene>
    <name evidence="2" type="ORF">CVT24_006702</name>
</gene>
<evidence type="ECO:0000313" key="3">
    <source>
        <dbReference type="Proteomes" id="UP000284842"/>
    </source>
</evidence>
<comment type="caution">
    <text evidence="2">The sequence shown here is derived from an EMBL/GenBank/DDBJ whole genome shotgun (WGS) entry which is preliminary data.</text>
</comment>
<dbReference type="AlphaFoldDB" id="A0A409X986"/>
<accession>A0A409X986</accession>
<proteinExistence type="predicted"/>
<dbReference type="STRING" id="181874.A0A409X986"/>
<organism evidence="2 3">
    <name type="scientific">Panaeolus cyanescens</name>
    <dbReference type="NCBI Taxonomy" id="181874"/>
    <lineage>
        <taxon>Eukaryota</taxon>
        <taxon>Fungi</taxon>
        <taxon>Dikarya</taxon>
        <taxon>Basidiomycota</taxon>
        <taxon>Agaricomycotina</taxon>
        <taxon>Agaricomycetes</taxon>
        <taxon>Agaricomycetidae</taxon>
        <taxon>Agaricales</taxon>
        <taxon>Agaricineae</taxon>
        <taxon>Galeropsidaceae</taxon>
        <taxon>Panaeolus</taxon>
    </lineage>
</organism>
<feature type="region of interest" description="Disordered" evidence="1">
    <location>
        <begin position="60"/>
        <end position="83"/>
    </location>
</feature>
<evidence type="ECO:0000256" key="1">
    <source>
        <dbReference type="SAM" id="MobiDB-lite"/>
    </source>
</evidence>
<keyword evidence="3" id="KW-1185">Reference proteome</keyword>